<keyword evidence="1" id="KW-1185">Reference proteome</keyword>
<reference evidence="2" key="1">
    <citation type="submission" date="2024-02" db="UniProtKB">
        <authorList>
            <consortium name="WormBaseParasite"/>
        </authorList>
    </citation>
    <scope>IDENTIFICATION</scope>
</reference>
<proteinExistence type="predicted"/>
<accession>A0AAF3EV57</accession>
<organism evidence="1 2">
    <name type="scientific">Mesorhabditis belari</name>
    <dbReference type="NCBI Taxonomy" id="2138241"/>
    <lineage>
        <taxon>Eukaryota</taxon>
        <taxon>Metazoa</taxon>
        <taxon>Ecdysozoa</taxon>
        <taxon>Nematoda</taxon>
        <taxon>Chromadorea</taxon>
        <taxon>Rhabditida</taxon>
        <taxon>Rhabditina</taxon>
        <taxon>Rhabditomorpha</taxon>
        <taxon>Rhabditoidea</taxon>
        <taxon>Rhabditidae</taxon>
        <taxon>Mesorhabditinae</taxon>
        <taxon>Mesorhabditis</taxon>
    </lineage>
</organism>
<protein>
    <submittedName>
        <fullName evidence="2">Uncharacterized protein</fullName>
    </submittedName>
</protein>
<evidence type="ECO:0000313" key="1">
    <source>
        <dbReference type="Proteomes" id="UP000887575"/>
    </source>
</evidence>
<name>A0AAF3EV57_9BILA</name>
<dbReference type="Proteomes" id="UP000887575">
    <property type="component" value="Unassembled WGS sequence"/>
</dbReference>
<sequence>MYKFCFNTSIKFCTEAEFLGPDMHRNITLDLETYNQTAGGFHHPEITVTGLLIDDLPENSPFLWETFFNYLPVQKISYKVKP</sequence>
<dbReference type="WBParaSite" id="MBELARI_LOCUS18064">
    <property type="protein sequence ID" value="MBELARI_LOCUS18064"/>
    <property type="gene ID" value="MBELARI_LOCUS18064"/>
</dbReference>
<evidence type="ECO:0000313" key="2">
    <source>
        <dbReference type="WBParaSite" id="MBELARI_LOCUS18064"/>
    </source>
</evidence>
<dbReference type="AlphaFoldDB" id="A0AAF3EV57"/>